<reference evidence="2" key="2">
    <citation type="journal article" date="2017" name="Nat. Plants">
        <title>The Aegilops tauschii genome reveals multiple impacts of transposons.</title>
        <authorList>
            <person name="Zhao G."/>
            <person name="Zou C."/>
            <person name="Li K."/>
            <person name="Wang K."/>
            <person name="Li T."/>
            <person name="Gao L."/>
            <person name="Zhang X."/>
            <person name="Wang H."/>
            <person name="Yang Z."/>
            <person name="Liu X."/>
            <person name="Jiang W."/>
            <person name="Mao L."/>
            <person name="Kong X."/>
            <person name="Jiao Y."/>
            <person name="Jia J."/>
        </authorList>
    </citation>
    <scope>NUCLEOTIDE SEQUENCE [LARGE SCALE GENOMIC DNA]</scope>
    <source>
        <strain evidence="2">cv. AL8/78</strain>
    </source>
</reference>
<dbReference type="EnsemblPlants" id="AET6Gv20296400.6">
    <property type="protein sequence ID" value="AET6Gv20296400.6"/>
    <property type="gene ID" value="AET6Gv20296400"/>
</dbReference>
<dbReference type="Gramene" id="AET6Gv20296400.6">
    <property type="protein sequence ID" value="AET6Gv20296400.6"/>
    <property type="gene ID" value="AET6Gv20296400"/>
</dbReference>
<protein>
    <submittedName>
        <fullName evidence="1">Uncharacterized protein</fullName>
    </submittedName>
</protein>
<evidence type="ECO:0000313" key="1">
    <source>
        <dbReference type="EnsemblPlants" id="AET6Gv20296400.6"/>
    </source>
</evidence>
<reference evidence="1" key="4">
    <citation type="submission" date="2019-03" db="UniProtKB">
        <authorList>
            <consortium name="EnsemblPlants"/>
        </authorList>
    </citation>
    <scope>IDENTIFICATION</scope>
</reference>
<dbReference type="Proteomes" id="UP000015105">
    <property type="component" value="Chromosome 6D"/>
</dbReference>
<organism evidence="1 2">
    <name type="scientific">Aegilops tauschii subsp. strangulata</name>
    <name type="common">Goatgrass</name>
    <dbReference type="NCBI Taxonomy" id="200361"/>
    <lineage>
        <taxon>Eukaryota</taxon>
        <taxon>Viridiplantae</taxon>
        <taxon>Streptophyta</taxon>
        <taxon>Embryophyta</taxon>
        <taxon>Tracheophyta</taxon>
        <taxon>Spermatophyta</taxon>
        <taxon>Magnoliopsida</taxon>
        <taxon>Liliopsida</taxon>
        <taxon>Poales</taxon>
        <taxon>Poaceae</taxon>
        <taxon>BOP clade</taxon>
        <taxon>Pooideae</taxon>
        <taxon>Triticodae</taxon>
        <taxon>Triticeae</taxon>
        <taxon>Triticinae</taxon>
        <taxon>Aegilops</taxon>
    </lineage>
</organism>
<keyword evidence="2" id="KW-1185">Reference proteome</keyword>
<sequence>MRGQNKRIAQVQMQVLRLMSCAVPDDRKEVPTLWYTGQKREPSDSYIVYLLKVNVDATELCFQELTEHGNCRIL</sequence>
<reference evidence="1" key="3">
    <citation type="journal article" date="2017" name="Nature">
        <title>Genome sequence of the progenitor of the wheat D genome Aegilops tauschii.</title>
        <authorList>
            <person name="Luo M.C."/>
            <person name="Gu Y.Q."/>
            <person name="Puiu D."/>
            <person name="Wang H."/>
            <person name="Twardziok S.O."/>
            <person name="Deal K.R."/>
            <person name="Huo N."/>
            <person name="Zhu T."/>
            <person name="Wang L."/>
            <person name="Wang Y."/>
            <person name="McGuire P.E."/>
            <person name="Liu S."/>
            <person name="Long H."/>
            <person name="Ramasamy R.K."/>
            <person name="Rodriguez J.C."/>
            <person name="Van S.L."/>
            <person name="Yuan L."/>
            <person name="Wang Z."/>
            <person name="Xia Z."/>
            <person name="Xiao L."/>
            <person name="Anderson O.D."/>
            <person name="Ouyang S."/>
            <person name="Liang Y."/>
            <person name="Zimin A.V."/>
            <person name="Pertea G."/>
            <person name="Qi P."/>
            <person name="Bennetzen J.L."/>
            <person name="Dai X."/>
            <person name="Dawson M.W."/>
            <person name="Muller H.G."/>
            <person name="Kugler K."/>
            <person name="Rivarola-Duarte L."/>
            <person name="Spannagl M."/>
            <person name="Mayer K.F.X."/>
            <person name="Lu F.H."/>
            <person name="Bevan M.W."/>
            <person name="Leroy P."/>
            <person name="Li P."/>
            <person name="You F.M."/>
            <person name="Sun Q."/>
            <person name="Liu Z."/>
            <person name="Lyons E."/>
            <person name="Wicker T."/>
            <person name="Salzberg S.L."/>
            <person name="Devos K.M."/>
            <person name="Dvorak J."/>
        </authorList>
    </citation>
    <scope>NUCLEOTIDE SEQUENCE [LARGE SCALE GENOMIC DNA]</scope>
    <source>
        <strain evidence="1">cv. AL8/78</strain>
    </source>
</reference>
<reference evidence="1" key="5">
    <citation type="journal article" date="2021" name="G3 (Bethesda)">
        <title>Aegilops tauschii genome assembly Aet v5.0 features greater sequence contiguity and improved annotation.</title>
        <authorList>
            <person name="Wang L."/>
            <person name="Zhu T."/>
            <person name="Rodriguez J.C."/>
            <person name="Deal K.R."/>
            <person name="Dubcovsky J."/>
            <person name="McGuire P.E."/>
            <person name="Lux T."/>
            <person name="Spannagl M."/>
            <person name="Mayer K.F.X."/>
            <person name="Baldrich P."/>
            <person name="Meyers B.C."/>
            <person name="Huo N."/>
            <person name="Gu Y.Q."/>
            <person name="Zhou H."/>
            <person name="Devos K.M."/>
            <person name="Bennetzen J.L."/>
            <person name="Unver T."/>
            <person name="Budak H."/>
            <person name="Gulick P.J."/>
            <person name="Galiba G."/>
            <person name="Kalapos B."/>
            <person name="Nelson D.R."/>
            <person name="Li P."/>
            <person name="You F.M."/>
            <person name="Luo M.C."/>
            <person name="Dvorak J."/>
        </authorList>
    </citation>
    <scope>NUCLEOTIDE SEQUENCE [LARGE SCALE GENOMIC DNA]</scope>
    <source>
        <strain evidence="1">cv. AL8/78</strain>
    </source>
</reference>
<name>A0A453NAT8_AEGTS</name>
<accession>A0A453NAT8</accession>
<evidence type="ECO:0000313" key="2">
    <source>
        <dbReference type="Proteomes" id="UP000015105"/>
    </source>
</evidence>
<proteinExistence type="predicted"/>
<reference evidence="2" key="1">
    <citation type="journal article" date="2014" name="Science">
        <title>Ancient hybridizations among the ancestral genomes of bread wheat.</title>
        <authorList>
            <consortium name="International Wheat Genome Sequencing Consortium,"/>
            <person name="Marcussen T."/>
            <person name="Sandve S.R."/>
            <person name="Heier L."/>
            <person name="Spannagl M."/>
            <person name="Pfeifer M."/>
            <person name="Jakobsen K.S."/>
            <person name="Wulff B.B."/>
            <person name="Steuernagel B."/>
            <person name="Mayer K.F."/>
            <person name="Olsen O.A."/>
        </authorList>
    </citation>
    <scope>NUCLEOTIDE SEQUENCE [LARGE SCALE GENOMIC DNA]</scope>
    <source>
        <strain evidence="2">cv. AL8/78</strain>
    </source>
</reference>
<dbReference type="AlphaFoldDB" id="A0A453NAT8"/>